<feature type="region of interest" description="Disordered" evidence="3">
    <location>
        <begin position="1"/>
        <end position="22"/>
    </location>
</feature>
<accession>A0ABN2KJK9</accession>
<dbReference type="InterPro" id="IPR004398">
    <property type="entry name" value="RNA_MeTrfase_RsmD"/>
</dbReference>
<dbReference type="PANTHER" id="PTHR43542">
    <property type="entry name" value="METHYLTRANSFERASE"/>
    <property type="match status" value="1"/>
</dbReference>
<dbReference type="NCBIfam" id="TIGR00095">
    <property type="entry name" value="16S rRNA (guanine(966)-N(2))-methyltransferase RsmD"/>
    <property type="match status" value="1"/>
</dbReference>
<dbReference type="PIRSF" id="PIRSF004553">
    <property type="entry name" value="CHP00095"/>
    <property type="match status" value="1"/>
</dbReference>
<evidence type="ECO:0000313" key="4">
    <source>
        <dbReference type="EMBL" id="GAA1758000.1"/>
    </source>
</evidence>
<evidence type="ECO:0000256" key="2">
    <source>
        <dbReference type="ARBA" id="ARBA00022679"/>
    </source>
</evidence>
<keyword evidence="5" id="KW-1185">Reference proteome</keyword>
<comment type="caution">
    <text evidence="4">The sequence shown here is derived from an EMBL/GenBank/DDBJ whole genome shotgun (WGS) entry which is preliminary data.</text>
</comment>
<dbReference type="SUPFAM" id="SSF53335">
    <property type="entry name" value="S-adenosyl-L-methionine-dependent methyltransferases"/>
    <property type="match status" value="1"/>
</dbReference>
<dbReference type="EMBL" id="BAAALS010000014">
    <property type="protein sequence ID" value="GAA1758000.1"/>
    <property type="molecule type" value="Genomic_DNA"/>
</dbReference>
<sequence>MAGTHGGRRITAPAGRDTRPTSDRVREALFSTLDTMVDLAGCHFADLYAGSGAVGLEAASRGAAHVLLVESDPGAARTARANIATLKLGATVRLATGKVAAVLAGAPDTAYDVVFADPPYALADSEVTAALNALVGNGWLAPGAVVVVERSARSPELTWVDGITAERGRRYGETMLWYGRAA</sequence>
<keyword evidence="2" id="KW-0808">Transferase</keyword>
<evidence type="ECO:0000256" key="1">
    <source>
        <dbReference type="ARBA" id="ARBA00022603"/>
    </source>
</evidence>
<keyword evidence="1" id="KW-0489">Methyltransferase</keyword>
<dbReference type="CDD" id="cd02440">
    <property type="entry name" value="AdoMet_MTases"/>
    <property type="match status" value="1"/>
</dbReference>
<dbReference type="Pfam" id="PF03602">
    <property type="entry name" value="Cons_hypoth95"/>
    <property type="match status" value="1"/>
</dbReference>
<dbReference type="Gene3D" id="3.40.50.150">
    <property type="entry name" value="Vaccinia Virus protein VP39"/>
    <property type="match status" value="1"/>
</dbReference>
<dbReference type="PANTHER" id="PTHR43542:SF1">
    <property type="entry name" value="METHYLTRANSFERASE"/>
    <property type="match status" value="1"/>
</dbReference>
<organism evidence="4 5">
    <name type="scientific">Luedemannella helvata</name>
    <dbReference type="NCBI Taxonomy" id="349315"/>
    <lineage>
        <taxon>Bacteria</taxon>
        <taxon>Bacillati</taxon>
        <taxon>Actinomycetota</taxon>
        <taxon>Actinomycetes</taxon>
        <taxon>Micromonosporales</taxon>
        <taxon>Micromonosporaceae</taxon>
        <taxon>Luedemannella</taxon>
    </lineage>
</organism>
<evidence type="ECO:0000313" key="5">
    <source>
        <dbReference type="Proteomes" id="UP001500655"/>
    </source>
</evidence>
<dbReference type="InterPro" id="IPR002052">
    <property type="entry name" value="DNA_methylase_N6_adenine_CS"/>
</dbReference>
<reference evidence="4 5" key="1">
    <citation type="journal article" date="2019" name="Int. J. Syst. Evol. Microbiol.">
        <title>The Global Catalogue of Microorganisms (GCM) 10K type strain sequencing project: providing services to taxonomists for standard genome sequencing and annotation.</title>
        <authorList>
            <consortium name="The Broad Institute Genomics Platform"/>
            <consortium name="The Broad Institute Genome Sequencing Center for Infectious Disease"/>
            <person name="Wu L."/>
            <person name="Ma J."/>
        </authorList>
    </citation>
    <scope>NUCLEOTIDE SEQUENCE [LARGE SCALE GENOMIC DNA]</scope>
    <source>
        <strain evidence="4 5">JCM 13249</strain>
    </source>
</reference>
<dbReference type="InterPro" id="IPR029063">
    <property type="entry name" value="SAM-dependent_MTases_sf"/>
</dbReference>
<dbReference type="Proteomes" id="UP001500655">
    <property type="component" value="Unassembled WGS sequence"/>
</dbReference>
<name>A0ABN2KJK9_9ACTN</name>
<proteinExistence type="predicted"/>
<gene>
    <name evidence="4" type="primary">rsmD</name>
    <name evidence="4" type="ORF">GCM10009681_31560</name>
</gene>
<dbReference type="PROSITE" id="PS00092">
    <property type="entry name" value="N6_MTASE"/>
    <property type="match status" value="1"/>
</dbReference>
<evidence type="ECO:0000256" key="3">
    <source>
        <dbReference type="SAM" id="MobiDB-lite"/>
    </source>
</evidence>
<protein>
    <submittedName>
        <fullName evidence="4">16S rRNA (Guanine(966)-N(2))-methyltransferase RsmD</fullName>
    </submittedName>
</protein>